<dbReference type="Gene3D" id="2.70.98.30">
    <property type="entry name" value="Golgi alpha-mannosidase II, domain 4"/>
    <property type="match status" value="1"/>
</dbReference>
<protein>
    <submittedName>
        <fullName evidence="2">Putative endo-1,3(4)-beta-glucanase</fullName>
    </submittedName>
</protein>
<evidence type="ECO:0000259" key="1">
    <source>
        <dbReference type="Pfam" id="PF03639"/>
    </source>
</evidence>
<reference evidence="3" key="1">
    <citation type="journal article" date="2018" name="Nat. Plants">
        <title>Whole-genome landscape of Medicago truncatula symbiotic genes.</title>
        <authorList>
            <person name="Pecrix Y."/>
            <person name="Staton S.E."/>
            <person name="Sallet E."/>
            <person name="Lelandais-Briere C."/>
            <person name="Moreau S."/>
            <person name="Carrere S."/>
            <person name="Blein T."/>
            <person name="Jardinaud M.F."/>
            <person name="Latrasse D."/>
            <person name="Zouine M."/>
            <person name="Zahm M."/>
            <person name="Kreplak J."/>
            <person name="Mayjonade B."/>
            <person name="Satge C."/>
            <person name="Perez M."/>
            <person name="Cauet S."/>
            <person name="Marande W."/>
            <person name="Chantry-Darmon C."/>
            <person name="Lopez-Roques C."/>
            <person name="Bouchez O."/>
            <person name="Berard A."/>
            <person name="Debelle F."/>
            <person name="Munos S."/>
            <person name="Bendahmane A."/>
            <person name="Berges H."/>
            <person name="Niebel A."/>
            <person name="Buitink J."/>
            <person name="Frugier F."/>
            <person name="Benhamed M."/>
            <person name="Crespi M."/>
            <person name="Gouzy J."/>
            <person name="Gamas P."/>
        </authorList>
    </citation>
    <scope>NUCLEOTIDE SEQUENCE [LARGE SCALE GENOMIC DNA]</scope>
    <source>
        <strain evidence="3">cv. Jemalong A17</strain>
    </source>
</reference>
<dbReference type="PROSITE" id="PS52008">
    <property type="entry name" value="GH81"/>
    <property type="match status" value="1"/>
</dbReference>
<evidence type="ECO:0000313" key="2">
    <source>
        <dbReference type="EMBL" id="RHN50368.1"/>
    </source>
</evidence>
<accession>A0A396HCJ6</accession>
<dbReference type="EMBL" id="PSQE01000006">
    <property type="protein sequence ID" value="RHN50368.1"/>
    <property type="molecule type" value="Genomic_DNA"/>
</dbReference>
<dbReference type="Proteomes" id="UP000265566">
    <property type="component" value="Chromosome 6"/>
</dbReference>
<proteinExistence type="predicted"/>
<dbReference type="InterPro" id="IPR005200">
    <property type="entry name" value="Endo-beta-glucanase"/>
</dbReference>
<gene>
    <name evidence="2" type="ORF">MtrunA17_Chr6g0456661</name>
</gene>
<evidence type="ECO:0000313" key="3">
    <source>
        <dbReference type="Proteomes" id="UP000265566"/>
    </source>
</evidence>
<name>A0A396HCJ6_MEDTR</name>
<dbReference type="InterPro" id="IPR040451">
    <property type="entry name" value="GH81_N"/>
</dbReference>
<comment type="caution">
    <text evidence="2">The sequence shown here is derived from an EMBL/GenBank/DDBJ whole genome shotgun (WGS) entry which is preliminary data.</text>
</comment>
<organism evidence="2 3">
    <name type="scientific">Medicago truncatula</name>
    <name type="common">Barrel medic</name>
    <name type="synonym">Medicago tribuloides</name>
    <dbReference type="NCBI Taxonomy" id="3880"/>
    <lineage>
        <taxon>Eukaryota</taxon>
        <taxon>Viridiplantae</taxon>
        <taxon>Streptophyta</taxon>
        <taxon>Embryophyta</taxon>
        <taxon>Tracheophyta</taxon>
        <taxon>Spermatophyta</taxon>
        <taxon>Magnoliopsida</taxon>
        <taxon>eudicotyledons</taxon>
        <taxon>Gunneridae</taxon>
        <taxon>Pentapetalae</taxon>
        <taxon>rosids</taxon>
        <taxon>fabids</taxon>
        <taxon>Fabales</taxon>
        <taxon>Fabaceae</taxon>
        <taxon>Papilionoideae</taxon>
        <taxon>50 kb inversion clade</taxon>
        <taxon>NPAAA clade</taxon>
        <taxon>Hologalegina</taxon>
        <taxon>IRL clade</taxon>
        <taxon>Trifolieae</taxon>
        <taxon>Medicago</taxon>
    </lineage>
</organism>
<feature type="domain" description="Glycosyl hydrolase family 81 N-terminal" evidence="1">
    <location>
        <begin position="33"/>
        <end position="78"/>
    </location>
</feature>
<sequence>MSTNNKINTHFLFPQGNSTVLPDPSKFFSPNLLSTPLPTNSFFQNFVLNNGDQPEYIHPYLIKSSDSSLSISYPNRSSSSKAIHQVFKPDLTITSS</sequence>
<dbReference type="GO" id="GO:0052861">
    <property type="term" value="F:endo-1,3(4)-beta-glucanase activity"/>
    <property type="evidence" value="ECO:0007669"/>
    <property type="project" value="InterPro"/>
</dbReference>
<dbReference type="PANTHER" id="PTHR31983">
    <property type="entry name" value="ENDO-1,3(4)-BETA-GLUCANASE 1"/>
    <property type="match status" value="1"/>
</dbReference>
<dbReference type="Gramene" id="rna34646">
    <property type="protein sequence ID" value="RHN50368.1"/>
    <property type="gene ID" value="gene34646"/>
</dbReference>
<dbReference type="Pfam" id="PF03639">
    <property type="entry name" value="Glyco_hydro_81"/>
    <property type="match status" value="1"/>
</dbReference>
<dbReference type="PANTHER" id="PTHR31983:SF22">
    <property type="entry name" value="GLUCAN ENDO-1,3-BETA-D-GLUCOSIDASE"/>
    <property type="match status" value="1"/>
</dbReference>
<dbReference type="AlphaFoldDB" id="A0A396HCJ6"/>